<dbReference type="CDD" id="cd00371">
    <property type="entry name" value="HMA"/>
    <property type="match status" value="1"/>
</dbReference>
<accession>A0ABP4LX09</accession>
<evidence type="ECO:0000313" key="3">
    <source>
        <dbReference type="EMBL" id="GAA1531556.1"/>
    </source>
</evidence>
<dbReference type="Gene3D" id="3.30.70.100">
    <property type="match status" value="1"/>
</dbReference>
<gene>
    <name evidence="3" type="ORF">GCM10009741_37220</name>
</gene>
<dbReference type="InterPro" id="IPR036163">
    <property type="entry name" value="HMA_dom_sf"/>
</dbReference>
<keyword evidence="4" id="KW-1185">Reference proteome</keyword>
<evidence type="ECO:0000256" key="1">
    <source>
        <dbReference type="ARBA" id="ARBA00022723"/>
    </source>
</evidence>
<proteinExistence type="predicted"/>
<dbReference type="SUPFAM" id="SSF55008">
    <property type="entry name" value="HMA, heavy metal-associated domain"/>
    <property type="match status" value="1"/>
</dbReference>
<comment type="caution">
    <text evidence="3">The sequence shown here is derived from an EMBL/GenBank/DDBJ whole genome shotgun (WGS) entry which is preliminary data.</text>
</comment>
<evidence type="ECO:0000259" key="2">
    <source>
        <dbReference type="PROSITE" id="PS50846"/>
    </source>
</evidence>
<reference evidence="4" key="1">
    <citation type="journal article" date="2019" name="Int. J. Syst. Evol. Microbiol.">
        <title>The Global Catalogue of Microorganisms (GCM) 10K type strain sequencing project: providing services to taxonomists for standard genome sequencing and annotation.</title>
        <authorList>
            <consortium name="The Broad Institute Genomics Platform"/>
            <consortium name="The Broad Institute Genome Sequencing Center for Infectious Disease"/>
            <person name="Wu L."/>
            <person name="Ma J."/>
        </authorList>
    </citation>
    <scope>NUCLEOTIDE SEQUENCE [LARGE SCALE GENOMIC DNA]</scope>
    <source>
        <strain evidence="4">JCM 14303</strain>
    </source>
</reference>
<dbReference type="InterPro" id="IPR006121">
    <property type="entry name" value="HMA_dom"/>
</dbReference>
<feature type="domain" description="HMA" evidence="2">
    <location>
        <begin position="2"/>
        <end position="70"/>
    </location>
</feature>
<sequence length="74" mass="7468">MTTTTYAVSGMTCGHCTAAVTEELSKLPGVQNVSIDLNAGGTSAVQVTSESALDEDAVREAVDEAGYELTGATA</sequence>
<name>A0ABP4LX09_9ACTN</name>
<dbReference type="PROSITE" id="PS50846">
    <property type="entry name" value="HMA_2"/>
    <property type="match status" value="1"/>
</dbReference>
<protein>
    <submittedName>
        <fullName evidence="3">Heavy metal-associated domain-containing protein</fullName>
    </submittedName>
</protein>
<dbReference type="EMBL" id="BAAANC010000002">
    <property type="protein sequence ID" value="GAA1531556.1"/>
    <property type="molecule type" value="Genomic_DNA"/>
</dbReference>
<evidence type="ECO:0000313" key="4">
    <source>
        <dbReference type="Proteomes" id="UP001500363"/>
    </source>
</evidence>
<dbReference type="PROSITE" id="PS01047">
    <property type="entry name" value="HMA_1"/>
    <property type="match status" value="1"/>
</dbReference>
<dbReference type="Proteomes" id="UP001500363">
    <property type="component" value="Unassembled WGS sequence"/>
</dbReference>
<keyword evidence="1" id="KW-0479">Metal-binding</keyword>
<dbReference type="RefSeq" id="WP_344175533.1">
    <property type="nucleotide sequence ID" value="NZ_BAAANC010000002.1"/>
</dbReference>
<dbReference type="InterPro" id="IPR017969">
    <property type="entry name" value="Heavy-metal-associated_CS"/>
</dbReference>
<organism evidence="3 4">
    <name type="scientific">Kribbella lupini</name>
    <dbReference type="NCBI Taxonomy" id="291602"/>
    <lineage>
        <taxon>Bacteria</taxon>
        <taxon>Bacillati</taxon>
        <taxon>Actinomycetota</taxon>
        <taxon>Actinomycetes</taxon>
        <taxon>Propionibacteriales</taxon>
        <taxon>Kribbellaceae</taxon>
        <taxon>Kribbella</taxon>
    </lineage>
</organism>
<dbReference type="Pfam" id="PF00403">
    <property type="entry name" value="HMA"/>
    <property type="match status" value="1"/>
</dbReference>